<dbReference type="GO" id="GO:0071555">
    <property type="term" value="P:cell wall organization"/>
    <property type="evidence" value="ECO:0007669"/>
    <property type="project" value="UniProtKB-UniRule"/>
</dbReference>
<keyword evidence="10" id="KW-1185">Reference proteome</keyword>
<dbReference type="Pfam" id="PF03734">
    <property type="entry name" value="YkuD"/>
    <property type="match status" value="1"/>
</dbReference>
<evidence type="ECO:0000256" key="4">
    <source>
        <dbReference type="ARBA" id="ARBA00022960"/>
    </source>
</evidence>
<evidence type="ECO:0000256" key="2">
    <source>
        <dbReference type="ARBA" id="ARBA00005992"/>
    </source>
</evidence>
<reference evidence="9 10" key="1">
    <citation type="submission" date="2018-05" db="EMBL/GenBank/DDBJ databases">
        <title>Genomic Encyclopedia of Type Strains, Phase IV (KMG-IV): sequencing the most valuable type-strain genomes for metagenomic binning, comparative biology and taxonomic classification.</title>
        <authorList>
            <person name="Goeker M."/>
        </authorList>
    </citation>
    <scope>NUCLEOTIDE SEQUENCE [LARGE SCALE GENOMIC DNA]</scope>
    <source>
        <strain evidence="9 10">DSM 19579</strain>
    </source>
</reference>
<sequence length="171" mass="19291">MVIAIGLFFWTKIMARWGHDTPPAYLPTQQQADLVVVNKAARKLSLLREGVVIREYSVSLGRGADDGAKQREGDMKTPEGHYNVDWRNARSRFSLSLHVSYPDNDDIQRAKSAGYSPGHNIMIHGLPNGWGWLAPLFRRMDWTDGCIAVTNSEMREIWARTPTGTPVIIEK</sequence>
<dbReference type="PANTHER" id="PTHR36699:SF1">
    <property type="entry name" value="L,D-TRANSPEPTIDASE YAFK-RELATED"/>
    <property type="match status" value="1"/>
</dbReference>
<dbReference type="EMBL" id="QGTS01000010">
    <property type="protein sequence ID" value="PWW06723.1"/>
    <property type="molecule type" value="Genomic_DNA"/>
</dbReference>
<gene>
    <name evidence="9" type="ORF">DES37_110128</name>
</gene>
<evidence type="ECO:0000256" key="7">
    <source>
        <dbReference type="PROSITE-ProRule" id="PRU01373"/>
    </source>
</evidence>
<evidence type="ECO:0000256" key="5">
    <source>
        <dbReference type="ARBA" id="ARBA00022984"/>
    </source>
</evidence>
<comment type="pathway">
    <text evidence="1 7">Cell wall biogenesis; peptidoglycan biosynthesis.</text>
</comment>
<feature type="domain" description="L,D-TPase catalytic" evidence="8">
    <location>
        <begin position="33"/>
        <end position="170"/>
    </location>
</feature>
<dbReference type="GO" id="GO:0004180">
    <property type="term" value="F:carboxypeptidase activity"/>
    <property type="evidence" value="ECO:0007669"/>
    <property type="project" value="UniProtKB-ARBA"/>
</dbReference>
<evidence type="ECO:0000256" key="1">
    <source>
        <dbReference type="ARBA" id="ARBA00004752"/>
    </source>
</evidence>
<dbReference type="InterPro" id="IPR005490">
    <property type="entry name" value="LD_TPept_cat_dom"/>
</dbReference>
<proteinExistence type="inferred from homology"/>
<evidence type="ECO:0000256" key="6">
    <source>
        <dbReference type="ARBA" id="ARBA00023316"/>
    </source>
</evidence>
<dbReference type="Proteomes" id="UP000246744">
    <property type="component" value="Unassembled WGS sequence"/>
</dbReference>
<accession>A0A317PWX2</accession>
<dbReference type="PANTHER" id="PTHR36699">
    <property type="entry name" value="LD-TRANSPEPTIDASE"/>
    <property type="match status" value="1"/>
</dbReference>
<name>A0A317PWX2_9ENTR</name>
<dbReference type="CDD" id="cd16913">
    <property type="entry name" value="YkuD_like"/>
    <property type="match status" value="1"/>
</dbReference>
<evidence type="ECO:0000313" key="10">
    <source>
        <dbReference type="Proteomes" id="UP000246744"/>
    </source>
</evidence>
<evidence type="ECO:0000313" key="9">
    <source>
        <dbReference type="EMBL" id="PWW06723.1"/>
    </source>
</evidence>
<keyword evidence="3" id="KW-0808">Transferase</keyword>
<keyword evidence="6 7" id="KW-0961">Cell wall biogenesis/degradation</keyword>
<keyword evidence="4 7" id="KW-0133">Cell shape</keyword>
<dbReference type="SUPFAM" id="SSF141523">
    <property type="entry name" value="L,D-transpeptidase catalytic domain-like"/>
    <property type="match status" value="1"/>
</dbReference>
<organism evidence="9 10">
    <name type="scientific">Mangrovibacter plantisponsor</name>
    <dbReference type="NCBI Taxonomy" id="451513"/>
    <lineage>
        <taxon>Bacteria</taxon>
        <taxon>Pseudomonadati</taxon>
        <taxon>Pseudomonadota</taxon>
        <taxon>Gammaproteobacteria</taxon>
        <taxon>Enterobacterales</taxon>
        <taxon>Enterobacteriaceae</taxon>
        <taxon>Mangrovibacter</taxon>
    </lineage>
</organism>
<evidence type="ECO:0000259" key="8">
    <source>
        <dbReference type="PROSITE" id="PS52029"/>
    </source>
</evidence>
<protein>
    <submittedName>
        <fullName evidence="9">L,D-transpeptidase-like protein</fullName>
    </submittedName>
</protein>
<dbReference type="GO" id="GO:0009252">
    <property type="term" value="P:peptidoglycan biosynthetic process"/>
    <property type="evidence" value="ECO:0007669"/>
    <property type="project" value="UniProtKB-UniPathway"/>
</dbReference>
<dbReference type="UniPathway" id="UPA00219"/>
<dbReference type="GO" id="GO:0008360">
    <property type="term" value="P:regulation of cell shape"/>
    <property type="evidence" value="ECO:0007669"/>
    <property type="project" value="UniProtKB-UniRule"/>
</dbReference>
<feature type="active site" description="Proton donor/acceptor" evidence="7">
    <location>
        <position position="124"/>
    </location>
</feature>
<comment type="similarity">
    <text evidence="2">Belongs to the YkuD family.</text>
</comment>
<dbReference type="OrthoDB" id="9809748at2"/>
<dbReference type="AlphaFoldDB" id="A0A317PWX2"/>
<dbReference type="PROSITE" id="PS52029">
    <property type="entry name" value="LD_TPASE"/>
    <property type="match status" value="1"/>
</dbReference>
<dbReference type="Gene3D" id="2.40.440.10">
    <property type="entry name" value="L,D-transpeptidase catalytic domain-like"/>
    <property type="match status" value="1"/>
</dbReference>
<dbReference type="InterPro" id="IPR038063">
    <property type="entry name" value="Transpep_catalytic_dom"/>
</dbReference>
<keyword evidence="5 7" id="KW-0573">Peptidoglycan synthesis</keyword>
<dbReference type="GO" id="GO:0016740">
    <property type="term" value="F:transferase activity"/>
    <property type="evidence" value="ECO:0007669"/>
    <property type="project" value="UniProtKB-KW"/>
</dbReference>
<comment type="caution">
    <text evidence="9">The sequence shown here is derived from an EMBL/GenBank/DDBJ whole genome shotgun (WGS) entry which is preliminary data.</text>
</comment>
<feature type="active site" description="Nucleophile" evidence="7">
    <location>
        <position position="146"/>
    </location>
</feature>
<evidence type="ECO:0000256" key="3">
    <source>
        <dbReference type="ARBA" id="ARBA00022679"/>
    </source>
</evidence>